<protein>
    <submittedName>
        <fullName evidence="1">Unnamed protein product</fullName>
    </submittedName>
</protein>
<sequence length="73" mass="8159">MLCSNGLIAGLQFKTSFGRSSRFVGYDVDKLGYQGLEENGDFEEHDLWFDSGLKRVQVLSSESGLLCVKFVYA</sequence>
<organism evidence="1 2">
    <name type="scientific">Ambrosiozyma monospora</name>
    <name type="common">Yeast</name>
    <name type="synonym">Endomycopsis monosporus</name>
    <dbReference type="NCBI Taxonomy" id="43982"/>
    <lineage>
        <taxon>Eukaryota</taxon>
        <taxon>Fungi</taxon>
        <taxon>Dikarya</taxon>
        <taxon>Ascomycota</taxon>
        <taxon>Saccharomycotina</taxon>
        <taxon>Pichiomycetes</taxon>
        <taxon>Pichiales</taxon>
        <taxon>Pichiaceae</taxon>
        <taxon>Ambrosiozyma</taxon>
    </lineage>
</organism>
<evidence type="ECO:0000313" key="2">
    <source>
        <dbReference type="Proteomes" id="UP001165064"/>
    </source>
</evidence>
<gene>
    <name evidence="1" type="ORF">Amon02_001110600</name>
</gene>
<dbReference type="EMBL" id="BSXS01011590">
    <property type="protein sequence ID" value="GMF00858.1"/>
    <property type="molecule type" value="Genomic_DNA"/>
</dbReference>
<name>A0ACB5U459_AMBMO</name>
<proteinExistence type="predicted"/>
<comment type="caution">
    <text evidence="1">The sequence shown here is derived from an EMBL/GenBank/DDBJ whole genome shotgun (WGS) entry which is preliminary data.</text>
</comment>
<keyword evidence="2" id="KW-1185">Reference proteome</keyword>
<accession>A0ACB5U459</accession>
<evidence type="ECO:0000313" key="1">
    <source>
        <dbReference type="EMBL" id="GMF00858.1"/>
    </source>
</evidence>
<dbReference type="Proteomes" id="UP001165064">
    <property type="component" value="Unassembled WGS sequence"/>
</dbReference>
<reference evidence="1" key="1">
    <citation type="submission" date="2023-04" db="EMBL/GenBank/DDBJ databases">
        <title>Ambrosiozyma monospora NBRC 10751.</title>
        <authorList>
            <person name="Ichikawa N."/>
            <person name="Sato H."/>
            <person name="Tonouchi N."/>
        </authorList>
    </citation>
    <scope>NUCLEOTIDE SEQUENCE</scope>
    <source>
        <strain evidence="1">NBRC 10751</strain>
    </source>
</reference>